<keyword evidence="2" id="KW-1185">Reference proteome</keyword>
<reference evidence="1" key="3">
    <citation type="submission" date="2021-05" db="UniProtKB">
        <authorList>
            <consortium name="EnsemblPlants"/>
        </authorList>
    </citation>
    <scope>IDENTIFICATION</scope>
    <source>
        <strain evidence="1">cv. B73</strain>
    </source>
</reference>
<dbReference type="AlphaFoldDB" id="A0A804PKX4"/>
<accession>A0A804PKX4</accession>
<dbReference type="Gramene" id="Zm00001eb246030_T001">
    <property type="protein sequence ID" value="Zm00001eb246030_P001"/>
    <property type="gene ID" value="Zm00001eb246030"/>
</dbReference>
<protein>
    <submittedName>
        <fullName evidence="1">Uncharacterized protein</fullName>
    </submittedName>
</protein>
<name>A0A804PKX4_MAIZE</name>
<evidence type="ECO:0000313" key="1">
    <source>
        <dbReference type="EnsemblPlants" id="Zm00001eb246030_P001"/>
    </source>
</evidence>
<organism evidence="1 2">
    <name type="scientific">Zea mays</name>
    <name type="common">Maize</name>
    <dbReference type="NCBI Taxonomy" id="4577"/>
    <lineage>
        <taxon>Eukaryota</taxon>
        <taxon>Viridiplantae</taxon>
        <taxon>Streptophyta</taxon>
        <taxon>Embryophyta</taxon>
        <taxon>Tracheophyta</taxon>
        <taxon>Spermatophyta</taxon>
        <taxon>Magnoliopsida</taxon>
        <taxon>Liliopsida</taxon>
        <taxon>Poales</taxon>
        <taxon>Poaceae</taxon>
        <taxon>PACMAD clade</taxon>
        <taxon>Panicoideae</taxon>
        <taxon>Andropogonodae</taxon>
        <taxon>Andropogoneae</taxon>
        <taxon>Tripsacinae</taxon>
        <taxon>Zea</taxon>
    </lineage>
</organism>
<reference evidence="2" key="1">
    <citation type="journal article" date="2009" name="Science">
        <title>The B73 maize genome: complexity, diversity, and dynamics.</title>
        <authorList>
            <person name="Schnable P.S."/>
            <person name="Ware D."/>
            <person name="Fulton R.S."/>
            <person name="Stein J.C."/>
            <person name="Wei F."/>
            <person name="Pasternak S."/>
            <person name="Liang C."/>
            <person name="Zhang J."/>
            <person name="Fulton L."/>
            <person name="Graves T.A."/>
            <person name="Minx P."/>
            <person name="Reily A.D."/>
            <person name="Courtney L."/>
            <person name="Kruchowski S.S."/>
            <person name="Tomlinson C."/>
            <person name="Strong C."/>
            <person name="Delehaunty K."/>
            <person name="Fronick C."/>
            <person name="Courtney B."/>
            <person name="Rock S.M."/>
            <person name="Belter E."/>
            <person name="Du F."/>
            <person name="Kim K."/>
            <person name="Abbott R.M."/>
            <person name="Cotton M."/>
            <person name="Levy A."/>
            <person name="Marchetto P."/>
            <person name="Ochoa K."/>
            <person name="Jackson S.M."/>
            <person name="Gillam B."/>
            <person name="Chen W."/>
            <person name="Yan L."/>
            <person name="Higginbotham J."/>
            <person name="Cardenas M."/>
            <person name="Waligorski J."/>
            <person name="Applebaum E."/>
            <person name="Phelps L."/>
            <person name="Falcone J."/>
            <person name="Kanchi K."/>
            <person name="Thane T."/>
            <person name="Scimone A."/>
            <person name="Thane N."/>
            <person name="Henke J."/>
            <person name="Wang T."/>
            <person name="Ruppert J."/>
            <person name="Shah N."/>
            <person name="Rotter K."/>
            <person name="Hodges J."/>
            <person name="Ingenthron E."/>
            <person name="Cordes M."/>
            <person name="Kohlberg S."/>
            <person name="Sgro J."/>
            <person name="Delgado B."/>
            <person name="Mead K."/>
            <person name="Chinwalla A."/>
            <person name="Leonard S."/>
            <person name="Crouse K."/>
            <person name="Collura K."/>
            <person name="Kudrna D."/>
            <person name="Currie J."/>
            <person name="He R."/>
            <person name="Angelova A."/>
            <person name="Rajasekar S."/>
            <person name="Mueller T."/>
            <person name="Lomeli R."/>
            <person name="Scara G."/>
            <person name="Ko A."/>
            <person name="Delaney K."/>
            <person name="Wissotski M."/>
            <person name="Lopez G."/>
            <person name="Campos D."/>
            <person name="Braidotti M."/>
            <person name="Ashley E."/>
            <person name="Golser W."/>
            <person name="Kim H."/>
            <person name="Lee S."/>
            <person name="Lin J."/>
            <person name="Dujmic Z."/>
            <person name="Kim W."/>
            <person name="Talag J."/>
            <person name="Zuccolo A."/>
            <person name="Fan C."/>
            <person name="Sebastian A."/>
            <person name="Kramer M."/>
            <person name="Spiegel L."/>
            <person name="Nascimento L."/>
            <person name="Zutavern T."/>
            <person name="Miller B."/>
            <person name="Ambroise C."/>
            <person name="Muller S."/>
            <person name="Spooner W."/>
            <person name="Narechania A."/>
            <person name="Ren L."/>
            <person name="Wei S."/>
            <person name="Kumari S."/>
            <person name="Faga B."/>
            <person name="Levy M.J."/>
            <person name="McMahan L."/>
            <person name="Van Buren P."/>
            <person name="Vaughn M.W."/>
            <person name="Ying K."/>
            <person name="Yeh C.-T."/>
            <person name="Emrich S.J."/>
            <person name="Jia Y."/>
            <person name="Kalyanaraman A."/>
            <person name="Hsia A.-P."/>
            <person name="Barbazuk W.B."/>
            <person name="Baucom R.S."/>
            <person name="Brutnell T.P."/>
            <person name="Carpita N.C."/>
            <person name="Chaparro C."/>
            <person name="Chia J.-M."/>
            <person name="Deragon J.-M."/>
            <person name="Estill J.C."/>
            <person name="Fu Y."/>
            <person name="Jeddeloh J.A."/>
            <person name="Han Y."/>
            <person name="Lee H."/>
            <person name="Li P."/>
            <person name="Lisch D.R."/>
            <person name="Liu S."/>
            <person name="Liu Z."/>
            <person name="Nagel D.H."/>
            <person name="McCann M.C."/>
            <person name="SanMiguel P."/>
            <person name="Myers A.M."/>
            <person name="Nettleton D."/>
            <person name="Nguyen J."/>
            <person name="Penning B.W."/>
            <person name="Ponnala L."/>
            <person name="Schneider K.L."/>
            <person name="Schwartz D.C."/>
            <person name="Sharma A."/>
            <person name="Soderlund C."/>
            <person name="Springer N.M."/>
            <person name="Sun Q."/>
            <person name="Wang H."/>
            <person name="Waterman M."/>
            <person name="Westerman R."/>
            <person name="Wolfgruber T.K."/>
            <person name="Yang L."/>
            <person name="Yu Y."/>
            <person name="Zhang L."/>
            <person name="Zhou S."/>
            <person name="Zhu Q."/>
            <person name="Bennetzen J.L."/>
            <person name="Dawe R.K."/>
            <person name="Jiang J."/>
            <person name="Jiang N."/>
            <person name="Presting G.G."/>
            <person name="Wessler S.R."/>
            <person name="Aluru S."/>
            <person name="Martienssen R.A."/>
            <person name="Clifton S.W."/>
            <person name="McCombie W.R."/>
            <person name="Wing R.A."/>
            <person name="Wilson R.K."/>
        </authorList>
    </citation>
    <scope>NUCLEOTIDE SEQUENCE [LARGE SCALE GENOMIC DNA]</scope>
    <source>
        <strain evidence="2">cv. B73</strain>
    </source>
</reference>
<dbReference type="InParanoid" id="A0A804PKX4"/>
<reference evidence="1" key="2">
    <citation type="submission" date="2019-07" db="EMBL/GenBank/DDBJ databases">
        <authorList>
            <person name="Seetharam A."/>
            <person name="Woodhouse M."/>
            <person name="Cannon E."/>
        </authorList>
    </citation>
    <scope>NUCLEOTIDE SEQUENCE [LARGE SCALE GENOMIC DNA]</scope>
    <source>
        <strain evidence="1">cv. B73</strain>
    </source>
</reference>
<dbReference type="EnsemblPlants" id="Zm00001eb246030_T001">
    <property type="protein sequence ID" value="Zm00001eb246030_P001"/>
    <property type="gene ID" value="Zm00001eb246030"/>
</dbReference>
<dbReference type="Proteomes" id="UP000007305">
    <property type="component" value="Chromosome 5"/>
</dbReference>
<evidence type="ECO:0000313" key="2">
    <source>
        <dbReference type="Proteomes" id="UP000007305"/>
    </source>
</evidence>
<sequence length="73" mass="8063">MDTVGPPVPISPHPHPLAAAPSYSWWLSLLPWTPIAAAHSFCSPWMKAQASAPPLGFLQSQQHVEPLQPRKFR</sequence>
<proteinExistence type="predicted"/>